<comment type="subcellular location">
    <subcellularLocation>
        <location evidence="1">Membrane</location>
        <topology evidence="1">Multi-pass membrane protein</topology>
    </subcellularLocation>
</comment>
<accession>A0AA89CA70</accession>
<dbReference type="PANTHER" id="PTHR24238">
    <property type="entry name" value="G-PROTEIN COUPLED RECEPTOR"/>
    <property type="match status" value="1"/>
</dbReference>
<comment type="caution">
    <text evidence="12">The sequence shown here is derived from an EMBL/GenBank/DDBJ whole genome shotgun (WGS) entry which is preliminary data.</text>
</comment>
<evidence type="ECO:0000256" key="5">
    <source>
        <dbReference type="ARBA" id="ARBA00023136"/>
    </source>
</evidence>
<keyword evidence="3 10" id="KW-1133">Transmembrane helix</keyword>
<feature type="transmembrane region" description="Helical" evidence="10">
    <location>
        <begin position="436"/>
        <end position="453"/>
    </location>
</feature>
<proteinExistence type="inferred from homology"/>
<dbReference type="PRINTS" id="PR00237">
    <property type="entry name" value="GPCRRHODOPSN"/>
</dbReference>
<evidence type="ECO:0000313" key="13">
    <source>
        <dbReference type="Proteomes" id="UP001186944"/>
    </source>
</evidence>
<evidence type="ECO:0000256" key="4">
    <source>
        <dbReference type="ARBA" id="ARBA00023040"/>
    </source>
</evidence>
<reference evidence="12" key="1">
    <citation type="submission" date="2019-08" db="EMBL/GenBank/DDBJ databases">
        <title>The improved chromosome-level genome for the pearl oyster Pinctada fucata martensii using PacBio sequencing and Hi-C.</title>
        <authorList>
            <person name="Zheng Z."/>
        </authorList>
    </citation>
    <scope>NUCLEOTIDE SEQUENCE</scope>
    <source>
        <strain evidence="12">ZZ-2019</strain>
        <tissue evidence="12">Adductor muscle</tissue>
    </source>
</reference>
<dbReference type="Proteomes" id="UP001186944">
    <property type="component" value="Unassembled WGS sequence"/>
</dbReference>
<organism evidence="12 13">
    <name type="scientific">Pinctada imbricata</name>
    <name type="common">Atlantic pearl-oyster</name>
    <name type="synonym">Pinctada martensii</name>
    <dbReference type="NCBI Taxonomy" id="66713"/>
    <lineage>
        <taxon>Eukaryota</taxon>
        <taxon>Metazoa</taxon>
        <taxon>Spiralia</taxon>
        <taxon>Lophotrochozoa</taxon>
        <taxon>Mollusca</taxon>
        <taxon>Bivalvia</taxon>
        <taxon>Autobranchia</taxon>
        <taxon>Pteriomorphia</taxon>
        <taxon>Pterioida</taxon>
        <taxon>Pterioidea</taxon>
        <taxon>Pteriidae</taxon>
        <taxon>Pinctada</taxon>
    </lineage>
</organism>
<evidence type="ECO:0000256" key="2">
    <source>
        <dbReference type="ARBA" id="ARBA00022692"/>
    </source>
</evidence>
<dbReference type="GO" id="GO:0016020">
    <property type="term" value="C:membrane"/>
    <property type="evidence" value="ECO:0007669"/>
    <property type="project" value="UniProtKB-SubCell"/>
</dbReference>
<feature type="transmembrane region" description="Helical" evidence="10">
    <location>
        <begin position="70"/>
        <end position="91"/>
    </location>
</feature>
<dbReference type="PROSITE" id="PS50262">
    <property type="entry name" value="G_PROTEIN_RECEP_F1_2"/>
    <property type="match status" value="1"/>
</dbReference>
<keyword evidence="5 10" id="KW-0472">Membrane</keyword>
<protein>
    <recommendedName>
        <fullName evidence="11">G-protein coupled receptors family 1 profile domain-containing protein</fullName>
    </recommendedName>
</protein>
<dbReference type="SUPFAM" id="SSF81321">
    <property type="entry name" value="Family A G protein-coupled receptor-like"/>
    <property type="match status" value="1"/>
</dbReference>
<evidence type="ECO:0000256" key="8">
    <source>
        <dbReference type="RuleBase" id="RU000688"/>
    </source>
</evidence>
<feature type="region of interest" description="Disordered" evidence="9">
    <location>
        <begin position="160"/>
        <end position="189"/>
    </location>
</feature>
<feature type="transmembrane region" description="Helical" evidence="10">
    <location>
        <begin position="121"/>
        <end position="147"/>
    </location>
</feature>
<dbReference type="Gene3D" id="1.20.1070.10">
    <property type="entry name" value="Rhodopsin 7-helix transmembrane proteins"/>
    <property type="match status" value="2"/>
</dbReference>
<keyword evidence="13" id="KW-1185">Reference proteome</keyword>
<evidence type="ECO:0000256" key="9">
    <source>
        <dbReference type="SAM" id="MobiDB-lite"/>
    </source>
</evidence>
<evidence type="ECO:0000256" key="10">
    <source>
        <dbReference type="SAM" id="Phobius"/>
    </source>
</evidence>
<name>A0AA89CA70_PINIB</name>
<gene>
    <name evidence="12" type="ORF">FSP39_008251</name>
</gene>
<dbReference type="InterPro" id="IPR000276">
    <property type="entry name" value="GPCR_Rhodpsn"/>
</dbReference>
<keyword evidence="6 8" id="KW-0675">Receptor</keyword>
<evidence type="ECO:0000256" key="6">
    <source>
        <dbReference type="ARBA" id="ARBA00023170"/>
    </source>
</evidence>
<evidence type="ECO:0000259" key="11">
    <source>
        <dbReference type="PROSITE" id="PS50262"/>
    </source>
</evidence>
<dbReference type="EMBL" id="VSWD01000005">
    <property type="protein sequence ID" value="KAK3102032.1"/>
    <property type="molecule type" value="Genomic_DNA"/>
</dbReference>
<keyword evidence="7 8" id="KW-0807">Transducer</keyword>
<dbReference type="PROSITE" id="PS00237">
    <property type="entry name" value="G_PROTEIN_RECEP_F1_1"/>
    <property type="match status" value="1"/>
</dbReference>
<evidence type="ECO:0000313" key="12">
    <source>
        <dbReference type="EMBL" id="KAK3102032.1"/>
    </source>
</evidence>
<comment type="similarity">
    <text evidence="8">Belongs to the G-protein coupled receptor 1 family.</text>
</comment>
<evidence type="ECO:0000256" key="7">
    <source>
        <dbReference type="ARBA" id="ARBA00023224"/>
    </source>
</evidence>
<sequence>MIGCCFSMPFEIVDESSPYTFTDVAVCKIFRYLNTSVGISTGLVLVLVATERYRKICHPSGRQLSERASIYCICAVIFSSFVLSSPALHLYGLKTAYVKEYNLTGTECTWGDYAFGTTFGYAYFGTAVTVLVICMISMSVLYILVGLKLRSHGRMMRTQTLRKNEEDDLNDQNERQKESQTQEELQVLSKSTSNIDSIHAKANNAQNSQSPDKFYQGKATIPKTQMETPFIGANTESDKIEDLNRIETERGNHANDSKGDILLPKNQESNTNVICISICGNSDENEEQMSLALGKSFDDKCQSSSPLLQHCASENVGSREGVFNFENKSENGNSVVGNELPCKQKASQNLRLRNGSNEAMRNSSKDSMAVKVIDRFKKLLRVDSREKRVTKILFTITMLFIFSFLPYIIILVVYSFDSKFREKMTSSEYVAYLMSLRLYNINNAANSILYVLFDLKFRKELKQIYGQLWQRLRSWSPKSRCIK</sequence>
<dbReference type="CDD" id="cd00637">
    <property type="entry name" value="7tm_classA_rhodopsin-like"/>
    <property type="match status" value="2"/>
</dbReference>
<feature type="transmembrane region" description="Helical" evidence="10">
    <location>
        <begin position="392"/>
        <end position="416"/>
    </location>
</feature>
<feature type="domain" description="G-protein coupled receptors family 1 profile" evidence="11">
    <location>
        <begin position="1"/>
        <end position="450"/>
    </location>
</feature>
<dbReference type="PANTHER" id="PTHR24238:SF47">
    <property type="entry name" value="ECDYSTEROIDS_DOPAMINE RECEPTOR-RELATED"/>
    <property type="match status" value="1"/>
</dbReference>
<dbReference type="GO" id="GO:0004930">
    <property type="term" value="F:G protein-coupled receptor activity"/>
    <property type="evidence" value="ECO:0007669"/>
    <property type="project" value="UniProtKB-KW"/>
</dbReference>
<keyword evidence="2 8" id="KW-0812">Transmembrane</keyword>
<keyword evidence="4 8" id="KW-0297">G-protein coupled receptor</keyword>
<dbReference type="AlphaFoldDB" id="A0AA89CA70"/>
<dbReference type="InterPro" id="IPR017452">
    <property type="entry name" value="GPCR_Rhodpsn_7TM"/>
</dbReference>
<evidence type="ECO:0000256" key="1">
    <source>
        <dbReference type="ARBA" id="ARBA00004141"/>
    </source>
</evidence>
<feature type="transmembrane region" description="Helical" evidence="10">
    <location>
        <begin position="29"/>
        <end position="49"/>
    </location>
</feature>
<evidence type="ECO:0000256" key="3">
    <source>
        <dbReference type="ARBA" id="ARBA00022989"/>
    </source>
</evidence>
<dbReference type="Pfam" id="PF00001">
    <property type="entry name" value="7tm_1"/>
    <property type="match status" value="1"/>
</dbReference>